<keyword evidence="2" id="KW-1185">Reference proteome</keyword>
<reference evidence="1" key="1">
    <citation type="submission" date="2023-06" db="EMBL/GenBank/DDBJ databases">
        <authorList>
            <person name="Jiang Y."/>
            <person name="Liu Q."/>
        </authorList>
    </citation>
    <scope>NUCLEOTIDE SEQUENCE</scope>
    <source>
        <strain evidence="1">CGMCC 1.12089</strain>
    </source>
</reference>
<dbReference type="EMBL" id="JASZYV010000003">
    <property type="protein sequence ID" value="MDM0046208.1"/>
    <property type="molecule type" value="Genomic_DNA"/>
</dbReference>
<dbReference type="RefSeq" id="WP_286661293.1">
    <property type="nucleotide sequence ID" value="NZ_JASZYV010000003.1"/>
</dbReference>
<organism evidence="1 2">
    <name type="scientific">Variovorax dokdonensis</name>
    <dbReference type="NCBI Taxonomy" id="344883"/>
    <lineage>
        <taxon>Bacteria</taxon>
        <taxon>Pseudomonadati</taxon>
        <taxon>Pseudomonadota</taxon>
        <taxon>Betaproteobacteria</taxon>
        <taxon>Burkholderiales</taxon>
        <taxon>Comamonadaceae</taxon>
        <taxon>Variovorax</taxon>
    </lineage>
</organism>
<name>A0ABT7NE43_9BURK</name>
<dbReference type="Proteomes" id="UP001174908">
    <property type="component" value="Unassembled WGS sequence"/>
</dbReference>
<sequence>MAYFVFAEFGNDGVVNFLTALRRALQAKSDVSPIHVTLRGPYKKPPTLSQLDGYAEQLKGLGVRIGSGGSFDTPKGFAVFLRAECSVFPNLWDKPDFRVPRKHIQPHITVFESSSWNAARKVRDFLLEQDFVIHTYNVHLSIYQSRNMQGDFFTRPIAVPLARSMNRDIVRIPEGMLQLAHELGAQLARSAT</sequence>
<evidence type="ECO:0008006" key="3">
    <source>
        <dbReference type="Google" id="ProtNLM"/>
    </source>
</evidence>
<evidence type="ECO:0000313" key="2">
    <source>
        <dbReference type="Proteomes" id="UP001174908"/>
    </source>
</evidence>
<protein>
    <recommendedName>
        <fullName evidence="3">2'-5' RNA ligase</fullName>
    </recommendedName>
</protein>
<accession>A0ABT7NE43</accession>
<evidence type="ECO:0000313" key="1">
    <source>
        <dbReference type="EMBL" id="MDM0046208.1"/>
    </source>
</evidence>
<dbReference type="SUPFAM" id="SSF55144">
    <property type="entry name" value="LigT-like"/>
    <property type="match status" value="1"/>
</dbReference>
<dbReference type="InterPro" id="IPR009097">
    <property type="entry name" value="Cyclic_Pdiesterase"/>
</dbReference>
<comment type="caution">
    <text evidence="1">The sequence shown here is derived from an EMBL/GenBank/DDBJ whole genome shotgun (WGS) entry which is preliminary data.</text>
</comment>
<gene>
    <name evidence="1" type="ORF">QTH91_17080</name>
</gene>
<proteinExistence type="predicted"/>